<evidence type="ECO:0000259" key="8">
    <source>
        <dbReference type="PROSITE" id="PS50979"/>
    </source>
</evidence>
<dbReference type="InterPro" id="IPR011761">
    <property type="entry name" value="ATP-grasp"/>
</dbReference>
<dbReference type="InterPro" id="IPR011764">
    <property type="entry name" value="Biotin_carboxylation_dom"/>
</dbReference>
<comment type="caution">
    <text evidence="9">The sequence shown here is derived from an EMBL/GenBank/DDBJ whole genome shotgun (WGS) entry which is preliminary data.</text>
</comment>
<dbReference type="OrthoDB" id="196847at2759"/>
<evidence type="ECO:0000256" key="2">
    <source>
        <dbReference type="ARBA" id="ARBA00022598"/>
    </source>
</evidence>
<evidence type="ECO:0000256" key="4">
    <source>
        <dbReference type="ARBA" id="ARBA00022840"/>
    </source>
</evidence>
<dbReference type="InterPro" id="IPR005482">
    <property type="entry name" value="Biotin_COase_C"/>
</dbReference>
<dbReference type="GO" id="GO:0046872">
    <property type="term" value="F:metal ion binding"/>
    <property type="evidence" value="ECO:0007669"/>
    <property type="project" value="InterPro"/>
</dbReference>
<dbReference type="SUPFAM" id="SSF51246">
    <property type="entry name" value="Rudiment single hybrid motif"/>
    <property type="match status" value="1"/>
</dbReference>
<dbReference type="InterPro" id="IPR016185">
    <property type="entry name" value="PreATP-grasp_dom_sf"/>
</dbReference>
<keyword evidence="2" id="KW-0436">Ligase</keyword>
<comment type="cofactor">
    <cofactor evidence="1">
        <name>biotin</name>
        <dbReference type="ChEBI" id="CHEBI:57586"/>
    </cofactor>
</comment>
<dbReference type="PANTHER" id="PTHR45007:SF1">
    <property type="entry name" value="CARBOXYLASE, PUTATIVE (AFU_ORTHOLOGUE AFUA_5G07570)-RELATED"/>
    <property type="match status" value="1"/>
</dbReference>
<dbReference type="GO" id="GO:0005524">
    <property type="term" value="F:ATP binding"/>
    <property type="evidence" value="ECO:0007669"/>
    <property type="project" value="UniProtKB-UniRule"/>
</dbReference>
<keyword evidence="10" id="KW-1185">Reference proteome</keyword>
<dbReference type="PROSITE" id="PS50975">
    <property type="entry name" value="ATP_GRASP"/>
    <property type="match status" value="1"/>
</dbReference>
<dbReference type="PANTHER" id="PTHR45007">
    <property type="entry name" value="CARBOXYLASE, PUTATIVE (AFU_ORTHOLOGUE AFUA_5G07570)-RELATED"/>
    <property type="match status" value="1"/>
</dbReference>
<dbReference type="EMBL" id="BRPK01000006">
    <property type="protein sequence ID" value="GLB39033.1"/>
    <property type="molecule type" value="Genomic_DNA"/>
</dbReference>
<dbReference type="CDD" id="cd06850">
    <property type="entry name" value="biotinyl_domain"/>
    <property type="match status" value="1"/>
</dbReference>
<evidence type="ECO:0000313" key="10">
    <source>
        <dbReference type="Proteomes" id="UP001063166"/>
    </source>
</evidence>
<evidence type="ECO:0000256" key="5">
    <source>
        <dbReference type="ARBA" id="ARBA00023267"/>
    </source>
</evidence>
<evidence type="ECO:0000256" key="3">
    <source>
        <dbReference type="ARBA" id="ARBA00022741"/>
    </source>
</evidence>
<dbReference type="Pfam" id="PF02785">
    <property type="entry name" value="Biotin_carb_C"/>
    <property type="match status" value="1"/>
</dbReference>
<accession>A0A9P3PP75</accession>
<dbReference type="Pfam" id="PF02786">
    <property type="entry name" value="CPSase_L_D2"/>
    <property type="match status" value="1"/>
</dbReference>
<name>A0A9P3PP75_LYOSH</name>
<keyword evidence="4 6" id="KW-0067">ATP-binding</keyword>
<dbReference type="PROSITE" id="PS00867">
    <property type="entry name" value="CPSASE_2"/>
    <property type="match status" value="1"/>
</dbReference>
<dbReference type="AlphaFoldDB" id="A0A9P3PP75"/>
<dbReference type="InterPro" id="IPR005479">
    <property type="entry name" value="CPAse_ATP-bd"/>
</dbReference>
<dbReference type="InterPro" id="IPR005481">
    <property type="entry name" value="BC-like_N"/>
</dbReference>
<dbReference type="SMART" id="SM00878">
    <property type="entry name" value="Biotin_carb_C"/>
    <property type="match status" value="1"/>
</dbReference>
<keyword evidence="3 6" id="KW-0547">Nucleotide-binding</keyword>
<gene>
    <name evidence="9" type="ORF">LshimejAT787_0601950</name>
</gene>
<dbReference type="InterPro" id="IPR011053">
    <property type="entry name" value="Single_hybrid_motif"/>
</dbReference>
<dbReference type="FunFam" id="3.30.1490.20:FF:000003">
    <property type="entry name" value="acetyl-CoA carboxylase isoform X1"/>
    <property type="match status" value="1"/>
</dbReference>
<dbReference type="Pfam" id="PF00289">
    <property type="entry name" value="Biotin_carb_N"/>
    <property type="match status" value="1"/>
</dbReference>
<dbReference type="SUPFAM" id="SSF56059">
    <property type="entry name" value="Glutathione synthetase ATP-binding domain-like"/>
    <property type="match status" value="1"/>
</dbReference>
<protein>
    <submittedName>
        <fullName evidence="9">Biotin carboxylase C-terminal domain</fullName>
    </submittedName>
</protein>
<evidence type="ECO:0000256" key="6">
    <source>
        <dbReference type="PROSITE-ProRule" id="PRU00409"/>
    </source>
</evidence>
<dbReference type="SUPFAM" id="SSF51230">
    <property type="entry name" value="Single hybrid motif"/>
    <property type="match status" value="1"/>
</dbReference>
<evidence type="ECO:0000313" key="9">
    <source>
        <dbReference type="EMBL" id="GLB39033.1"/>
    </source>
</evidence>
<feature type="domain" description="Biotin carboxylation" evidence="8">
    <location>
        <begin position="1"/>
        <end position="451"/>
    </location>
</feature>
<reference evidence="9" key="1">
    <citation type="submission" date="2022-07" db="EMBL/GenBank/DDBJ databases">
        <title>The genome of Lyophyllum shimeji provides insight into the initial evolution of ectomycorrhizal fungal genome.</title>
        <authorList>
            <person name="Kobayashi Y."/>
            <person name="Shibata T."/>
            <person name="Hirakawa H."/>
            <person name="Shigenobu S."/>
            <person name="Nishiyama T."/>
            <person name="Yamada A."/>
            <person name="Hasebe M."/>
            <person name="Kawaguchi M."/>
        </authorList>
    </citation>
    <scope>NUCLEOTIDE SEQUENCE</scope>
    <source>
        <strain evidence="9">AT787</strain>
    </source>
</reference>
<sequence>MPKVLVANRGEIAIRILRSAAELGWTTVAIYTDGDESHATFADEVVKLDRVSDYLDVGKIVNIAERSRCTHLHPGYGFLSESPALAQALPESIVFVGPSVETLHISSDKLMSRDLASSLGVKIAPGTRVLSSRDVYDFSRAEGFPVMIKALDGGGGRGIRIVHSNEEIEEAFNRCMGESPSRQLFVEEALTGPFWKHVEVQILGDGSGAVTHRWERECSVQRRFQKIIEVAPARLDTAVIRTLVDSSTKMAKQLNYRGLGTFEYLVNSKTLDWVFLEINPRVQVEHTVTEEVLGFDLVRTQLLLFTPTTTLASLSLSNSPPRPKGYAIQLRLTAEDPARSFQLSPGTLKTSTIVWPSGPGIRIDTWLSSGPSCRDTVSQWNVGTEFDSLLAKIIVRGSSFEEASQKAKRAMRELRIGGPVMTNRNLLAGVLDHPDWLAGTIGTLWLEQNIDTVLELGTTALQPTRPPGNLPKVLVHSQTDGKDPVSSGSTLLQPGTLFHLTLSPSASATSAPAKHSLTLSSISHNAFPDRLSGVLQTSLSSTPLMFSLSQSTSTAVTSSAFELANPNDSCHVASPLTGKIVKLHPALLAASHDAADEHARSVKKGEVIVILSVMKMESVIVTPRDALVERVGKGIQVGVVVGEGVLVCVLGNDSRSLASRL</sequence>
<dbReference type="PROSITE" id="PS50979">
    <property type="entry name" value="BC"/>
    <property type="match status" value="1"/>
</dbReference>
<dbReference type="SUPFAM" id="SSF52440">
    <property type="entry name" value="PreATP-grasp domain"/>
    <property type="match status" value="1"/>
</dbReference>
<dbReference type="Gene3D" id="3.30.470.20">
    <property type="entry name" value="ATP-grasp fold, B domain"/>
    <property type="match status" value="1"/>
</dbReference>
<dbReference type="InterPro" id="IPR011054">
    <property type="entry name" value="Rudment_hybrid_motif"/>
</dbReference>
<feature type="domain" description="ATP-grasp" evidence="7">
    <location>
        <begin position="113"/>
        <end position="306"/>
    </location>
</feature>
<keyword evidence="5" id="KW-0092">Biotin</keyword>
<dbReference type="Gene3D" id="2.40.50.100">
    <property type="match status" value="1"/>
</dbReference>
<proteinExistence type="predicted"/>
<organism evidence="9 10">
    <name type="scientific">Lyophyllum shimeji</name>
    <name type="common">Hon-shimeji</name>
    <name type="synonym">Tricholoma shimeji</name>
    <dbReference type="NCBI Taxonomy" id="47721"/>
    <lineage>
        <taxon>Eukaryota</taxon>
        <taxon>Fungi</taxon>
        <taxon>Dikarya</taxon>
        <taxon>Basidiomycota</taxon>
        <taxon>Agaricomycotina</taxon>
        <taxon>Agaricomycetes</taxon>
        <taxon>Agaricomycetidae</taxon>
        <taxon>Agaricales</taxon>
        <taxon>Tricholomatineae</taxon>
        <taxon>Lyophyllaceae</taxon>
        <taxon>Lyophyllum</taxon>
    </lineage>
</organism>
<dbReference type="Proteomes" id="UP001063166">
    <property type="component" value="Unassembled WGS sequence"/>
</dbReference>
<evidence type="ECO:0000256" key="1">
    <source>
        <dbReference type="ARBA" id="ARBA00001953"/>
    </source>
</evidence>
<dbReference type="GO" id="GO:0016874">
    <property type="term" value="F:ligase activity"/>
    <property type="evidence" value="ECO:0007669"/>
    <property type="project" value="UniProtKB-KW"/>
</dbReference>
<evidence type="ECO:0000259" key="7">
    <source>
        <dbReference type="PROSITE" id="PS50975"/>
    </source>
</evidence>